<reference evidence="1 2" key="1">
    <citation type="submission" date="2018-03" db="EMBL/GenBank/DDBJ databases">
        <authorList>
            <person name="Keele B.F."/>
        </authorList>
    </citation>
    <scope>NUCLEOTIDE SEQUENCE [LARGE SCALE GENOMIC DNA]</scope>
    <source>
        <strain evidence="1 2">AU19729</strain>
    </source>
</reference>
<evidence type="ECO:0000313" key="1">
    <source>
        <dbReference type="EMBL" id="PRF58750.1"/>
    </source>
</evidence>
<organism evidence="1 2">
    <name type="scientific">Burkholderia multivorans</name>
    <dbReference type="NCBI Taxonomy" id="87883"/>
    <lineage>
        <taxon>Bacteria</taxon>
        <taxon>Pseudomonadati</taxon>
        <taxon>Pseudomonadota</taxon>
        <taxon>Betaproteobacteria</taxon>
        <taxon>Burkholderiales</taxon>
        <taxon>Burkholderiaceae</taxon>
        <taxon>Burkholderia</taxon>
        <taxon>Burkholderia cepacia complex</taxon>
    </lineage>
</organism>
<name>A0A2S9MAY7_9BURK</name>
<sequence>MSCVVLSGSLREPARGTILYNIHYAIQQDEHAAHREWDGERFATSTRLGGRGPTPFSAHHGPSAHARTFRAASF</sequence>
<evidence type="ECO:0000313" key="2">
    <source>
        <dbReference type="Proteomes" id="UP000238982"/>
    </source>
</evidence>
<dbReference type="Proteomes" id="UP000238982">
    <property type="component" value="Unassembled WGS sequence"/>
</dbReference>
<accession>A0A2S9MAY7</accession>
<dbReference type="EMBL" id="PVGH01000075">
    <property type="protein sequence ID" value="PRF58750.1"/>
    <property type="molecule type" value="Genomic_DNA"/>
</dbReference>
<comment type="caution">
    <text evidence="1">The sequence shown here is derived from an EMBL/GenBank/DDBJ whole genome shotgun (WGS) entry which is preliminary data.</text>
</comment>
<dbReference type="AlphaFoldDB" id="A0A2S9MAY7"/>
<proteinExistence type="predicted"/>
<protein>
    <submittedName>
        <fullName evidence="1">Uncharacterized protein</fullName>
    </submittedName>
</protein>
<gene>
    <name evidence="1" type="ORF">C6Q15_18160</name>
</gene>